<proteinExistence type="predicted"/>
<keyword evidence="1" id="KW-1133">Transmembrane helix</keyword>
<dbReference type="EMBL" id="ADAQ01000011">
    <property type="protein sequence ID" value="EEY72358.1"/>
    <property type="molecule type" value="Genomic_DNA"/>
</dbReference>
<sequence>MFIHNVIITLSVIIVVDISSYPAVYFGRWVQVKNDGTTPSSKFTL</sequence>
<organism evidence="2 3">
    <name type="scientific">Grimontia hollisae CIP 101886</name>
    <dbReference type="NCBI Taxonomy" id="675812"/>
    <lineage>
        <taxon>Bacteria</taxon>
        <taxon>Pseudomonadati</taxon>
        <taxon>Pseudomonadota</taxon>
        <taxon>Gammaproteobacteria</taxon>
        <taxon>Vibrionales</taxon>
        <taxon>Vibrionaceae</taxon>
        <taxon>Grimontia</taxon>
    </lineage>
</organism>
<keyword evidence="3" id="KW-1185">Reference proteome</keyword>
<name>D0I6T9_GRIHO</name>
<keyword evidence="1" id="KW-0812">Transmembrane</keyword>
<accession>D0I6T9</accession>
<dbReference type="Proteomes" id="UP000003604">
    <property type="component" value="Unassembled WGS sequence"/>
</dbReference>
<gene>
    <name evidence="2" type="ORF">VHA_001458</name>
</gene>
<dbReference type="AlphaFoldDB" id="D0I6T9"/>
<comment type="caution">
    <text evidence="2">The sequence shown here is derived from an EMBL/GenBank/DDBJ whole genome shotgun (WGS) entry which is preliminary data.</text>
</comment>
<keyword evidence="1" id="KW-0472">Membrane</keyword>
<evidence type="ECO:0000313" key="2">
    <source>
        <dbReference type="EMBL" id="EEY72358.1"/>
    </source>
</evidence>
<reference evidence="2 3" key="1">
    <citation type="submission" date="2009-10" db="EMBL/GenBank/DDBJ databases">
        <authorList>
            <consortium name="Los Alamos National Laboratory (LANL)"/>
            <consortium name="National Microbial Pathogen Data Resource (NMPDR)"/>
            <person name="Saunders E.H."/>
            <person name="Munk A.C."/>
            <person name="Tapia R."/>
            <person name="Green L."/>
            <person name="Rogers Y."/>
            <person name="Detter J.C."/>
            <person name="Bruce D."/>
            <person name="Brettin T.S."/>
            <person name="Colwell R.R."/>
            <person name="Huq A."/>
            <person name="Grim C.J."/>
            <person name="Hasan N.A."/>
            <person name="Bartels D."/>
            <person name="Vonstein V."/>
        </authorList>
    </citation>
    <scope>NUCLEOTIDE SEQUENCE [LARGE SCALE GENOMIC DNA]</scope>
    <source>
        <strain evidence="2 3">CIP 101886</strain>
    </source>
</reference>
<protein>
    <submittedName>
        <fullName evidence="2">Uncharacterized protein</fullName>
    </submittedName>
</protein>
<evidence type="ECO:0000256" key="1">
    <source>
        <dbReference type="SAM" id="Phobius"/>
    </source>
</evidence>
<feature type="transmembrane region" description="Helical" evidence="1">
    <location>
        <begin position="6"/>
        <end position="26"/>
    </location>
</feature>
<evidence type="ECO:0000313" key="3">
    <source>
        <dbReference type="Proteomes" id="UP000003604"/>
    </source>
</evidence>